<name>A0AAE1CMU7_9GAST</name>
<gene>
    <name evidence="2" type="ORF">RRG08_020849</name>
</gene>
<feature type="region of interest" description="Disordered" evidence="1">
    <location>
        <begin position="21"/>
        <end position="40"/>
    </location>
</feature>
<keyword evidence="3" id="KW-1185">Reference proteome</keyword>
<dbReference type="EMBL" id="JAWDGP010007534">
    <property type="protein sequence ID" value="KAK3714593.1"/>
    <property type="molecule type" value="Genomic_DNA"/>
</dbReference>
<protein>
    <submittedName>
        <fullName evidence="2">Uncharacterized protein</fullName>
    </submittedName>
</protein>
<organism evidence="2 3">
    <name type="scientific">Elysia crispata</name>
    <name type="common">lettuce slug</name>
    <dbReference type="NCBI Taxonomy" id="231223"/>
    <lineage>
        <taxon>Eukaryota</taxon>
        <taxon>Metazoa</taxon>
        <taxon>Spiralia</taxon>
        <taxon>Lophotrochozoa</taxon>
        <taxon>Mollusca</taxon>
        <taxon>Gastropoda</taxon>
        <taxon>Heterobranchia</taxon>
        <taxon>Euthyneura</taxon>
        <taxon>Panpulmonata</taxon>
        <taxon>Sacoglossa</taxon>
        <taxon>Placobranchoidea</taxon>
        <taxon>Plakobranchidae</taxon>
        <taxon>Elysia</taxon>
    </lineage>
</organism>
<dbReference type="AlphaFoldDB" id="A0AAE1CMU7"/>
<dbReference type="Proteomes" id="UP001283361">
    <property type="component" value="Unassembled WGS sequence"/>
</dbReference>
<comment type="caution">
    <text evidence="2">The sequence shown here is derived from an EMBL/GenBank/DDBJ whole genome shotgun (WGS) entry which is preliminary data.</text>
</comment>
<sequence>MSCALQLHQPQLKLEILLDSAKGKGSSPDVPARDSNLKPPAWKSRALSTELSNDETCCFNQSSPLTRLFLPGYHRFYLITGQDFTPSNLRRYLISRLLLRWCLTVYRLNDYT</sequence>
<evidence type="ECO:0000313" key="3">
    <source>
        <dbReference type="Proteomes" id="UP001283361"/>
    </source>
</evidence>
<evidence type="ECO:0000313" key="2">
    <source>
        <dbReference type="EMBL" id="KAK3714593.1"/>
    </source>
</evidence>
<reference evidence="2" key="1">
    <citation type="journal article" date="2023" name="G3 (Bethesda)">
        <title>A reference genome for the long-term kleptoplast-retaining sea slug Elysia crispata morphotype clarki.</title>
        <authorList>
            <person name="Eastman K.E."/>
            <person name="Pendleton A.L."/>
            <person name="Shaikh M.A."/>
            <person name="Suttiyut T."/>
            <person name="Ogas R."/>
            <person name="Tomko P."/>
            <person name="Gavelis G."/>
            <person name="Widhalm J.R."/>
            <person name="Wisecaver J.H."/>
        </authorList>
    </citation>
    <scope>NUCLEOTIDE SEQUENCE</scope>
    <source>
        <strain evidence="2">ECLA1</strain>
    </source>
</reference>
<evidence type="ECO:0000256" key="1">
    <source>
        <dbReference type="SAM" id="MobiDB-lite"/>
    </source>
</evidence>
<accession>A0AAE1CMU7</accession>
<proteinExistence type="predicted"/>